<dbReference type="Gene3D" id="3.90.280.10">
    <property type="entry name" value="PEBP-like"/>
    <property type="match status" value="1"/>
</dbReference>
<dbReference type="CDD" id="cd00865">
    <property type="entry name" value="PEBP_bact_arch"/>
    <property type="match status" value="1"/>
</dbReference>
<dbReference type="InterPro" id="IPR005247">
    <property type="entry name" value="YbhB_YbcL/LppC-like"/>
</dbReference>
<proteinExistence type="predicted"/>
<dbReference type="RefSeq" id="WP_036113340.1">
    <property type="nucleotide sequence ID" value="NZ_JAJA02000001.1"/>
</dbReference>
<protein>
    <submittedName>
        <fullName evidence="1">Phospholipid-binding protein</fullName>
    </submittedName>
</protein>
<gene>
    <name evidence="1" type="ORF">AZ78_2821</name>
</gene>
<sequence>MRIHSNSFQHRQRLPAEFAAGQATADGFGFAPNRNPHLAWDEVPEGTRSFVLLCIDPDVPTVPELVGRADVQIPEHQVRADFIHWVVADIAAEVREIAAGSCSDGVTAHGKRDPAGPQGARQGINDYTGWFAGDPDMAGDWYGYDGPFPPPNDLRLHRYFFRIFALDVERLPLDARFTAADALHAMHGHVLGEASIYGTYSLNPSVKG</sequence>
<dbReference type="InterPro" id="IPR008914">
    <property type="entry name" value="PEBP"/>
</dbReference>
<keyword evidence="2" id="KW-1185">Reference proteome</keyword>
<name>A0A120AGX3_9GAMM</name>
<dbReference type="SUPFAM" id="SSF49777">
    <property type="entry name" value="PEBP-like"/>
    <property type="match status" value="1"/>
</dbReference>
<accession>A0A120AGX3</accession>
<evidence type="ECO:0000313" key="1">
    <source>
        <dbReference type="EMBL" id="KWS05270.1"/>
    </source>
</evidence>
<dbReference type="Pfam" id="PF01161">
    <property type="entry name" value="PBP"/>
    <property type="match status" value="1"/>
</dbReference>
<evidence type="ECO:0000313" key="2">
    <source>
        <dbReference type="Proteomes" id="UP000023435"/>
    </source>
</evidence>
<dbReference type="NCBIfam" id="TIGR00481">
    <property type="entry name" value="YbhB/YbcL family Raf kinase inhibitor-like protein"/>
    <property type="match status" value="1"/>
</dbReference>
<dbReference type="PANTHER" id="PTHR30289">
    <property type="entry name" value="UNCHARACTERIZED PROTEIN YBCL-RELATED"/>
    <property type="match status" value="1"/>
</dbReference>
<dbReference type="AlphaFoldDB" id="A0A120AGX3"/>
<dbReference type="EMBL" id="JAJA02000001">
    <property type="protein sequence ID" value="KWS05270.1"/>
    <property type="molecule type" value="Genomic_DNA"/>
</dbReference>
<reference evidence="1 2" key="1">
    <citation type="journal article" date="2014" name="Genome Announc.">
        <title>Draft Genome Sequence of Lysobacter capsici AZ78, a Bacterium Antagonistic to Plant-Pathogenic Oomycetes.</title>
        <authorList>
            <person name="Puopolo G."/>
            <person name="Sonego P."/>
            <person name="Engelen K."/>
            <person name="Pertot I."/>
        </authorList>
    </citation>
    <scope>NUCLEOTIDE SEQUENCE [LARGE SCALE GENOMIC DNA]</scope>
    <source>
        <strain evidence="1 2">AZ78</strain>
    </source>
</reference>
<dbReference type="InterPro" id="IPR036610">
    <property type="entry name" value="PEBP-like_sf"/>
</dbReference>
<dbReference type="GeneID" id="97901235"/>
<dbReference type="Proteomes" id="UP000023435">
    <property type="component" value="Unassembled WGS sequence"/>
</dbReference>
<dbReference type="PANTHER" id="PTHR30289:SF1">
    <property type="entry name" value="PEBP (PHOSPHATIDYLETHANOLAMINE-BINDING PROTEIN) FAMILY PROTEIN"/>
    <property type="match status" value="1"/>
</dbReference>
<dbReference type="OrthoDB" id="9797506at2"/>
<organism evidence="1 2">
    <name type="scientific">Lysobacter capsici AZ78</name>
    <dbReference type="NCBI Taxonomy" id="1444315"/>
    <lineage>
        <taxon>Bacteria</taxon>
        <taxon>Pseudomonadati</taxon>
        <taxon>Pseudomonadota</taxon>
        <taxon>Gammaproteobacteria</taxon>
        <taxon>Lysobacterales</taxon>
        <taxon>Lysobacteraceae</taxon>
        <taxon>Lysobacter</taxon>
    </lineage>
</organism>
<comment type="caution">
    <text evidence="1">The sequence shown here is derived from an EMBL/GenBank/DDBJ whole genome shotgun (WGS) entry which is preliminary data.</text>
</comment>